<gene>
    <name evidence="1" type="ORF">LCGC14_2341410</name>
</gene>
<dbReference type="EMBL" id="LAZR01033884">
    <property type="protein sequence ID" value="KKL46854.1"/>
    <property type="molecule type" value="Genomic_DNA"/>
</dbReference>
<comment type="caution">
    <text evidence="1">The sequence shown here is derived from an EMBL/GenBank/DDBJ whole genome shotgun (WGS) entry which is preliminary data.</text>
</comment>
<evidence type="ECO:0000313" key="1">
    <source>
        <dbReference type="EMBL" id="KKL46854.1"/>
    </source>
</evidence>
<protein>
    <submittedName>
        <fullName evidence="1">Uncharacterized protein</fullName>
    </submittedName>
</protein>
<dbReference type="AlphaFoldDB" id="A0A0F9CCR5"/>
<reference evidence="1" key="1">
    <citation type="journal article" date="2015" name="Nature">
        <title>Complex archaea that bridge the gap between prokaryotes and eukaryotes.</title>
        <authorList>
            <person name="Spang A."/>
            <person name="Saw J.H."/>
            <person name="Jorgensen S.L."/>
            <person name="Zaremba-Niedzwiedzka K."/>
            <person name="Martijn J."/>
            <person name="Lind A.E."/>
            <person name="van Eijk R."/>
            <person name="Schleper C."/>
            <person name="Guy L."/>
            <person name="Ettema T.J."/>
        </authorList>
    </citation>
    <scope>NUCLEOTIDE SEQUENCE</scope>
</reference>
<sequence>MLNRKFSNFNSRTNHSRAVVHHLKKAIYIALIFGILASCKEKTKPEKAENKPTEIPAWKVDLDTILEKNNPKNLDLSKHQLFIDTTRNSETFKKLISWKPNRMDNDAISYHEKEIAKKHKLIKIDLKEFSRHWISLKKLNNEFVIYEPCDGNTTAFEINESSVIFFYQLEPDADLISDLRKITENEISLELRTVPQKTETEKTELTIKPTEFENVYLLTYSFGEWYVTPKEKVSEFDIVVNHCPTMKRMEFKGFDKK</sequence>
<accession>A0A0F9CCR5</accession>
<proteinExistence type="predicted"/>
<organism evidence="1">
    <name type="scientific">marine sediment metagenome</name>
    <dbReference type="NCBI Taxonomy" id="412755"/>
    <lineage>
        <taxon>unclassified sequences</taxon>
        <taxon>metagenomes</taxon>
        <taxon>ecological metagenomes</taxon>
    </lineage>
</organism>
<name>A0A0F9CCR5_9ZZZZ</name>